<dbReference type="AlphaFoldDB" id="A0A6C0KS53"/>
<accession>A0A6C0KS53</accession>
<reference evidence="2" key="1">
    <citation type="journal article" date="2020" name="Nature">
        <title>Giant virus diversity and host interactions through global metagenomics.</title>
        <authorList>
            <person name="Schulz F."/>
            <person name="Roux S."/>
            <person name="Paez-Espino D."/>
            <person name="Jungbluth S."/>
            <person name="Walsh D.A."/>
            <person name="Denef V.J."/>
            <person name="McMahon K.D."/>
            <person name="Konstantinidis K.T."/>
            <person name="Eloe-Fadrosh E.A."/>
            <person name="Kyrpides N.C."/>
            <person name="Woyke T."/>
        </authorList>
    </citation>
    <scope>NUCLEOTIDE SEQUENCE</scope>
    <source>
        <strain evidence="2">GVMAG-S-3300013014-136</strain>
    </source>
</reference>
<sequence length="217" mass="24533">MSGSFAYQNMVQALLTQAVSGFKNLKSQYASQNEIYLLEVNADQLFHNPSDPFINANAITNDIDDNLKLKLHSPQNSDLRVLLILNETNSAKKLDLTINANIGSSKAFGLFQLNYSNISIQNFKQVLFNTNQNIKINEHVELILNPEDLICVLVGTVNDEDDEEETMISLCFNKDTEYCSMGPIIFGAIVIILIIVLLYFLLQGDKEPEEEETHFYF</sequence>
<dbReference type="EMBL" id="MN740961">
    <property type="protein sequence ID" value="QHU20083.1"/>
    <property type="molecule type" value="Genomic_DNA"/>
</dbReference>
<organism evidence="2">
    <name type="scientific">viral metagenome</name>
    <dbReference type="NCBI Taxonomy" id="1070528"/>
    <lineage>
        <taxon>unclassified sequences</taxon>
        <taxon>metagenomes</taxon>
        <taxon>organismal metagenomes</taxon>
    </lineage>
</organism>
<evidence type="ECO:0000313" key="2">
    <source>
        <dbReference type="EMBL" id="QHU20083.1"/>
    </source>
</evidence>
<keyword evidence="1" id="KW-1133">Transmembrane helix</keyword>
<feature type="transmembrane region" description="Helical" evidence="1">
    <location>
        <begin position="181"/>
        <end position="202"/>
    </location>
</feature>
<keyword evidence="1" id="KW-0812">Transmembrane</keyword>
<name>A0A6C0KS53_9ZZZZ</name>
<proteinExistence type="predicted"/>
<evidence type="ECO:0000256" key="1">
    <source>
        <dbReference type="SAM" id="Phobius"/>
    </source>
</evidence>
<protein>
    <submittedName>
        <fullName evidence="2">Uncharacterized protein</fullName>
    </submittedName>
</protein>
<keyword evidence="1" id="KW-0472">Membrane</keyword>